<evidence type="ECO:0000256" key="1">
    <source>
        <dbReference type="SAM" id="Phobius"/>
    </source>
</evidence>
<keyword evidence="1" id="KW-0472">Membrane</keyword>
<dbReference type="Proteomes" id="UP000041356">
    <property type="component" value="Unassembled WGS sequence"/>
</dbReference>
<protein>
    <submittedName>
        <fullName evidence="2">Inner membrane protein</fullName>
    </submittedName>
</protein>
<name>A0A9P1PV56_YEREN</name>
<keyword evidence="1" id="KW-1133">Transmembrane helix</keyword>
<reference evidence="2 3" key="1">
    <citation type="submission" date="2015-03" db="EMBL/GenBank/DDBJ databases">
        <authorList>
            <consortium name="Pathogen Informatics"/>
            <person name="Murphy D."/>
        </authorList>
    </citation>
    <scope>NUCLEOTIDE SEQUENCE [LARGE SCALE GENOMIC DNA]</scope>
    <source>
        <strain evidence="2 3">IP27818</strain>
    </source>
</reference>
<feature type="transmembrane region" description="Helical" evidence="1">
    <location>
        <begin position="38"/>
        <end position="58"/>
    </location>
</feature>
<accession>A0A9P1PV56</accession>
<comment type="caution">
    <text evidence="2">The sequence shown here is derived from an EMBL/GenBank/DDBJ whole genome shotgun (WGS) entry which is preliminary data.</text>
</comment>
<proteinExistence type="predicted"/>
<keyword evidence="1" id="KW-0812">Transmembrane</keyword>
<dbReference type="EMBL" id="CPZF01000004">
    <property type="protein sequence ID" value="CNF59284.1"/>
    <property type="molecule type" value="Genomic_DNA"/>
</dbReference>
<organism evidence="2 3">
    <name type="scientific">Yersinia enterocolitica</name>
    <dbReference type="NCBI Taxonomy" id="630"/>
    <lineage>
        <taxon>Bacteria</taxon>
        <taxon>Pseudomonadati</taxon>
        <taxon>Pseudomonadota</taxon>
        <taxon>Gammaproteobacteria</taxon>
        <taxon>Enterobacterales</taxon>
        <taxon>Yersiniaceae</taxon>
        <taxon>Yersinia</taxon>
    </lineage>
</organism>
<feature type="transmembrane region" description="Helical" evidence="1">
    <location>
        <begin position="70"/>
        <end position="93"/>
    </location>
</feature>
<dbReference type="AlphaFoldDB" id="A0A9P1PV56"/>
<evidence type="ECO:0000313" key="3">
    <source>
        <dbReference type="Proteomes" id="UP000041356"/>
    </source>
</evidence>
<gene>
    <name evidence="2" type="ORF">ERS137939_01893</name>
</gene>
<sequence length="98" mass="10946">MLLSEKKFISKRDIEFIRKQAIGNNISFKIAIAQLKRISLGTIFLHFLLIGIGINIFITSDFSDFESYVIAAIIGVVIMNFVAPVILGAKLLFVSLKE</sequence>
<evidence type="ECO:0000313" key="2">
    <source>
        <dbReference type="EMBL" id="CNF59284.1"/>
    </source>
</evidence>